<dbReference type="AlphaFoldDB" id="A0A917EBJ4"/>
<gene>
    <name evidence="2" type="ORF">GCM10011360_04480</name>
</gene>
<comment type="caution">
    <text evidence="2">The sequence shown here is derived from an EMBL/GenBank/DDBJ whole genome shotgun (WGS) entry which is preliminary data.</text>
</comment>
<name>A0A917EBJ4_9RHOB</name>
<reference evidence="3" key="1">
    <citation type="journal article" date="2019" name="Int. J. Syst. Evol. Microbiol.">
        <title>The Global Catalogue of Microorganisms (GCM) 10K type strain sequencing project: providing services to taxonomists for standard genome sequencing and annotation.</title>
        <authorList>
            <consortium name="The Broad Institute Genomics Platform"/>
            <consortium name="The Broad Institute Genome Sequencing Center for Infectious Disease"/>
            <person name="Wu L."/>
            <person name="Ma J."/>
        </authorList>
    </citation>
    <scope>NUCLEOTIDE SEQUENCE [LARGE SCALE GENOMIC DNA]</scope>
    <source>
        <strain evidence="3">CGMCC 1.12664</strain>
    </source>
</reference>
<evidence type="ECO:0000256" key="1">
    <source>
        <dbReference type="SAM" id="MobiDB-lite"/>
    </source>
</evidence>
<dbReference type="Proteomes" id="UP000612855">
    <property type="component" value="Unassembled WGS sequence"/>
</dbReference>
<evidence type="ECO:0000313" key="3">
    <source>
        <dbReference type="Proteomes" id="UP000612855"/>
    </source>
</evidence>
<feature type="region of interest" description="Disordered" evidence="1">
    <location>
        <begin position="1"/>
        <end position="39"/>
    </location>
</feature>
<evidence type="ECO:0000313" key="2">
    <source>
        <dbReference type="EMBL" id="GGE18811.1"/>
    </source>
</evidence>
<accession>A0A917EBJ4</accession>
<dbReference type="EMBL" id="BMFJ01000001">
    <property type="protein sequence ID" value="GGE18811.1"/>
    <property type="molecule type" value="Genomic_DNA"/>
</dbReference>
<organism evidence="2 3">
    <name type="scientific">Primorskyibacter flagellatus</name>
    <dbReference type="NCBI Taxonomy" id="1387277"/>
    <lineage>
        <taxon>Bacteria</taxon>
        <taxon>Pseudomonadati</taxon>
        <taxon>Pseudomonadota</taxon>
        <taxon>Alphaproteobacteria</taxon>
        <taxon>Rhodobacterales</taxon>
        <taxon>Roseobacteraceae</taxon>
        <taxon>Primorskyibacter</taxon>
    </lineage>
</organism>
<sequence>MNVTRAQKCRGQRPTLGGCEVPSRQTEGLPPAKRGGSGAARCFTPGGTLVAWRTFPDNTGKARLNYPIVST</sequence>
<protein>
    <submittedName>
        <fullName evidence="2">Uncharacterized protein</fullName>
    </submittedName>
</protein>
<proteinExistence type="predicted"/>
<keyword evidence="3" id="KW-1185">Reference proteome</keyword>